<feature type="transmembrane region" description="Helical" evidence="1">
    <location>
        <begin position="277"/>
        <end position="303"/>
    </location>
</feature>
<feature type="transmembrane region" description="Helical" evidence="1">
    <location>
        <begin position="233"/>
        <end position="256"/>
    </location>
</feature>
<feature type="transmembrane region" description="Helical" evidence="1">
    <location>
        <begin position="75"/>
        <end position="96"/>
    </location>
</feature>
<keyword evidence="1" id="KW-1133">Transmembrane helix</keyword>
<evidence type="ECO:0000313" key="3">
    <source>
        <dbReference type="Proteomes" id="UP000187172"/>
    </source>
</evidence>
<keyword evidence="1" id="KW-0812">Transmembrane</keyword>
<feature type="transmembrane region" description="Helical" evidence="1">
    <location>
        <begin position="323"/>
        <end position="346"/>
    </location>
</feature>
<comment type="caution">
    <text evidence="2">The sequence shown here is derived from an EMBL/GenBank/DDBJ whole genome shotgun (WGS) entry which is preliminary data.</text>
</comment>
<keyword evidence="3" id="KW-1185">Reference proteome</keyword>
<organism evidence="2 3">
    <name type="scientific">Paenibacillus rhizosphaerae</name>
    <dbReference type="NCBI Taxonomy" id="297318"/>
    <lineage>
        <taxon>Bacteria</taxon>
        <taxon>Bacillati</taxon>
        <taxon>Bacillota</taxon>
        <taxon>Bacilli</taxon>
        <taxon>Bacillales</taxon>
        <taxon>Paenibacillaceae</taxon>
        <taxon>Paenibacillus</taxon>
    </lineage>
</organism>
<protein>
    <submittedName>
        <fullName evidence="2">Uncharacterized protein</fullName>
    </submittedName>
</protein>
<proteinExistence type="predicted"/>
<sequence length="358" mass="39429">MIRVSAMTAIVQREKGTGGFLNRWPAWIGSAAIIWSLIYGGLQLYWLLGGEGYPYKQGNMGIFSALITYIPQQTAGLISMMICSVSILVGIAMHNVRIGILPRWLIQSYAWGFAIALILFIPDISLIMSMAYAFLFKFTFTGQMFYQLVCILGACLWAFAGLGYRRKSLHACMHCGRKESGNHRLLNRVGRIAAVIAAVAPVPYAISRFAWALHIPMGVDPSFVRDFPRMNPMAYVTEWVFGSLCIGGGLLTLGLIQKWGEVFPRWFPFVGGKRVPISLAVIPALFVAVPVTAAGVVFSFAYLGIRFNFIPLDGFPLNAVQGGIGPMILWVPWGVALAIAAVTYYYRRRGGCGFCNRA</sequence>
<feature type="transmembrane region" description="Helical" evidence="1">
    <location>
        <begin position="24"/>
        <end position="48"/>
    </location>
</feature>
<accession>A0A1R1F0W3</accession>
<dbReference type="AlphaFoldDB" id="A0A1R1F0W3"/>
<dbReference type="STRING" id="297318.BK138_03260"/>
<feature type="transmembrane region" description="Helical" evidence="1">
    <location>
        <begin position="108"/>
        <end position="132"/>
    </location>
</feature>
<name>A0A1R1F0W3_9BACL</name>
<dbReference type="Proteomes" id="UP000187172">
    <property type="component" value="Unassembled WGS sequence"/>
</dbReference>
<reference evidence="2 3" key="1">
    <citation type="submission" date="2016-11" db="EMBL/GenBank/DDBJ databases">
        <title>Paenibacillus species isolates.</title>
        <authorList>
            <person name="Beno S.M."/>
        </authorList>
    </citation>
    <scope>NUCLEOTIDE SEQUENCE [LARGE SCALE GENOMIC DNA]</scope>
    <source>
        <strain evidence="2 3">FSL R5-0378</strain>
    </source>
</reference>
<feature type="transmembrane region" description="Helical" evidence="1">
    <location>
        <begin position="192"/>
        <end position="213"/>
    </location>
</feature>
<feature type="transmembrane region" description="Helical" evidence="1">
    <location>
        <begin position="144"/>
        <end position="164"/>
    </location>
</feature>
<dbReference type="EMBL" id="MRTP01000001">
    <property type="protein sequence ID" value="OMF57632.1"/>
    <property type="molecule type" value="Genomic_DNA"/>
</dbReference>
<evidence type="ECO:0000256" key="1">
    <source>
        <dbReference type="SAM" id="Phobius"/>
    </source>
</evidence>
<keyword evidence="1" id="KW-0472">Membrane</keyword>
<gene>
    <name evidence="2" type="ORF">BK138_03260</name>
</gene>
<evidence type="ECO:0000313" key="2">
    <source>
        <dbReference type="EMBL" id="OMF57632.1"/>
    </source>
</evidence>